<dbReference type="RefSeq" id="WP_179509627.1">
    <property type="nucleotide sequence ID" value="NZ_JACCBY010000004.1"/>
</dbReference>
<dbReference type="EMBL" id="JACCBY010000004">
    <property type="protein sequence ID" value="NYD91212.1"/>
    <property type="molecule type" value="Genomic_DNA"/>
</dbReference>
<dbReference type="Pfam" id="PF08856">
    <property type="entry name" value="DUF1826"/>
    <property type="match status" value="1"/>
</dbReference>
<dbReference type="Proteomes" id="UP000517753">
    <property type="component" value="Unassembled WGS sequence"/>
</dbReference>
<dbReference type="InterPro" id="IPR014955">
    <property type="entry name" value="DUF1826"/>
</dbReference>
<dbReference type="AlphaFoldDB" id="A0A7Y9FQB6"/>
<protein>
    <recommendedName>
        <fullName evidence="3">DUF1826 domain-containing protein</fullName>
    </recommendedName>
</protein>
<name>A0A7Y9FQB6_9SPHN</name>
<organism evidence="1 2">
    <name type="scientific">Sphingomonas melonis</name>
    <dbReference type="NCBI Taxonomy" id="152682"/>
    <lineage>
        <taxon>Bacteria</taxon>
        <taxon>Pseudomonadati</taxon>
        <taxon>Pseudomonadota</taxon>
        <taxon>Alphaproteobacteria</taxon>
        <taxon>Sphingomonadales</taxon>
        <taxon>Sphingomonadaceae</taxon>
        <taxon>Sphingomonas</taxon>
    </lineage>
</organism>
<evidence type="ECO:0000313" key="2">
    <source>
        <dbReference type="Proteomes" id="UP000517753"/>
    </source>
</evidence>
<evidence type="ECO:0008006" key="3">
    <source>
        <dbReference type="Google" id="ProtNLM"/>
    </source>
</evidence>
<comment type="caution">
    <text evidence="1">The sequence shown here is derived from an EMBL/GenBank/DDBJ whole genome shotgun (WGS) entry which is preliminary data.</text>
</comment>
<reference evidence="1 2" key="1">
    <citation type="submission" date="2020-07" db="EMBL/GenBank/DDBJ databases">
        <authorList>
            <person name="Partida-Martinez L."/>
            <person name="Huntemann M."/>
            <person name="Clum A."/>
            <person name="Wang J."/>
            <person name="Palaniappan K."/>
            <person name="Ritter S."/>
            <person name="Chen I.-M."/>
            <person name="Stamatis D."/>
            <person name="Reddy T."/>
            <person name="O'Malley R."/>
            <person name="Daum C."/>
            <person name="Shapiro N."/>
            <person name="Ivanova N."/>
            <person name="Kyrpides N."/>
            <person name="Woyke T."/>
        </authorList>
    </citation>
    <scope>NUCLEOTIDE SEQUENCE [LARGE SCALE GENOMIC DNA]</scope>
    <source>
        <strain evidence="1 2">AS2.3</strain>
    </source>
</reference>
<sequence>MSVATIDRGVTVATTADGLAGIADPATALAIWDRPLPPLLRDALAGLDCDRVDDIALDAVDAPLDAVLRAAGYPEAIVTPLAADIGLLLDRHAELTNSNRPALRLEVVETDACRRFHADYVTLRLLCAYVGPGTQWHRIATPDAIEQVPTGAVALFKGRLLLDPPLLLHRSPPIEATGRRRLMLVIDTGHDP</sequence>
<gene>
    <name evidence="1" type="ORF">HD841_003019</name>
</gene>
<proteinExistence type="predicted"/>
<reference evidence="1 2" key="2">
    <citation type="submission" date="2020-08" db="EMBL/GenBank/DDBJ databases">
        <title>The Agave Microbiome: Exploring the role of microbial communities in plant adaptations to desert environments.</title>
        <authorList>
            <person name="Partida-Martinez L.P."/>
        </authorList>
    </citation>
    <scope>NUCLEOTIDE SEQUENCE [LARGE SCALE GENOMIC DNA]</scope>
    <source>
        <strain evidence="1 2">AS2.3</strain>
    </source>
</reference>
<accession>A0A7Y9FQB6</accession>
<keyword evidence="2" id="KW-1185">Reference proteome</keyword>
<evidence type="ECO:0000313" key="1">
    <source>
        <dbReference type="EMBL" id="NYD91212.1"/>
    </source>
</evidence>